<keyword evidence="1" id="KW-0472">Membrane</keyword>
<dbReference type="Proteomes" id="UP001500738">
    <property type="component" value="Unassembled WGS sequence"/>
</dbReference>
<keyword evidence="1" id="KW-0812">Transmembrane</keyword>
<name>A0ABN1LWY3_9SPHN</name>
<keyword evidence="3" id="KW-1185">Reference proteome</keyword>
<evidence type="ECO:0008006" key="4">
    <source>
        <dbReference type="Google" id="ProtNLM"/>
    </source>
</evidence>
<keyword evidence="1" id="KW-1133">Transmembrane helix</keyword>
<dbReference type="EMBL" id="BAAAFE010000002">
    <property type="protein sequence ID" value="GAA0861399.1"/>
    <property type="molecule type" value="Genomic_DNA"/>
</dbReference>
<organism evidence="2 3">
    <name type="scientific">Sphingopyxis soli</name>
    <dbReference type="NCBI Taxonomy" id="592051"/>
    <lineage>
        <taxon>Bacteria</taxon>
        <taxon>Pseudomonadati</taxon>
        <taxon>Pseudomonadota</taxon>
        <taxon>Alphaproteobacteria</taxon>
        <taxon>Sphingomonadales</taxon>
        <taxon>Sphingomonadaceae</taxon>
        <taxon>Sphingopyxis</taxon>
    </lineage>
</organism>
<evidence type="ECO:0000313" key="2">
    <source>
        <dbReference type="EMBL" id="GAA0861399.1"/>
    </source>
</evidence>
<accession>A0ABN1LWY3</accession>
<gene>
    <name evidence="2" type="ORF">GCM10009115_03900</name>
</gene>
<proteinExistence type="predicted"/>
<feature type="transmembrane region" description="Helical" evidence="1">
    <location>
        <begin position="29"/>
        <end position="45"/>
    </location>
</feature>
<evidence type="ECO:0000313" key="3">
    <source>
        <dbReference type="Proteomes" id="UP001500738"/>
    </source>
</evidence>
<protein>
    <recommendedName>
        <fullName evidence="4">AtpZ/AtpI family protein</fullName>
    </recommendedName>
</protein>
<sequence length="61" mass="6904">MNWQQELTLICLTLIAGRAMDKWLGDYVVTALIGVGLAVVIAFRIRDYLRSKRPRDDLASP</sequence>
<comment type="caution">
    <text evidence="2">The sequence shown here is derived from an EMBL/GenBank/DDBJ whole genome shotgun (WGS) entry which is preliminary data.</text>
</comment>
<reference evidence="2 3" key="1">
    <citation type="journal article" date="2019" name="Int. J. Syst. Evol. Microbiol.">
        <title>The Global Catalogue of Microorganisms (GCM) 10K type strain sequencing project: providing services to taxonomists for standard genome sequencing and annotation.</title>
        <authorList>
            <consortium name="The Broad Institute Genomics Platform"/>
            <consortium name="The Broad Institute Genome Sequencing Center for Infectious Disease"/>
            <person name="Wu L."/>
            <person name="Ma J."/>
        </authorList>
    </citation>
    <scope>NUCLEOTIDE SEQUENCE [LARGE SCALE GENOMIC DNA]</scope>
    <source>
        <strain evidence="2 3">JCM 15910</strain>
    </source>
</reference>
<evidence type="ECO:0000256" key="1">
    <source>
        <dbReference type="SAM" id="Phobius"/>
    </source>
</evidence>